<dbReference type="EMBL" id="CP146284">
    <property type="protein sequence ID" value="WWV67234.1"/>
    <property type="molecule type" value="Genomic_DNA"/>
</dbReference>
<reference evidence="1 2" key="1">
    <citation type="submission" date="2024-02" db="EMBL/GenBank/DDBJ databases">
        <title>Whole genome sequencing of Parabacteroides sp. AD58.</title>
        <authorList>
            <person name="Chaplin A.V."/>
            <person name="Pikina A.P."/>
            <person name="Sokolova S.R."/>
            <person name="Korostin D.O."/>
            <person name="Efimov B.A."/>
        </authorList>
    </citation>
    <scope>NUCLEOTIDE SEQUENCE [LARGE SCALE GENOMIC DNA]</scope>
    <source>
        <strain evidence="1 2">AD58</strain>
    </source>
</reference>
<protein>
    <submittedName>
        <fullName evidence="1">Uncharacterized protein</fullName>
    </submittedName>
</protein>
<name>A0ABZ2IMK7_9BACT</name>
<sequence>MEGGLFLKVNKKSLTSAFKALSAGAKMHRKYAKVYSIAFMVSEPGKLSVQVPGGEYIIDAETSGKGCFSLNYKQFKMLVQDCKKKNLELKIESGLLTVNHCVSVRVKRCAGSINVPLSLSYSAAELARMDLARIGNEVIDFWGLSSQIEDAKSEIDNALDKAYMQLGKYWPPTLTSDDFKVLLKDKMLFNHENRK</sequence>
<dbReference type="RefSeq" id="WP_251968493.1">
    <property type="nucleotide sequence ID" value="NZ_CP146284.1"/>
</dbReference>
<accession>A0ABZ2IMK7</accession>
<gene>
    <name evidence="1" type="ORF">NEE14_004410</name>
</gene>
<proteinExistence type="predicted"/>
<keyword evidence="2" id="KW-1185">Reference proteome</keyword>
<evidence type="ECO:0000313" key="1">
    <source>
        <dbReference type="EMBL" id="WWV67234.1"/>
    </source>
</evidence>
<evidence type="ECO:0000313" key="2">
    <source>
        <dbReference type="Proteomes" id="UP001320603"/>
    </source>
</evidence>
<organism evidence="1 2">
    <name type="scientific">Parabacteroides absconsus</name>
    <dbReference type="NCBI Taxonomy" id="2951805"/>
    <lineage>
        <taxon>Bacteria</taxon>
        <taxon>Pseudomonadati</taxon>
        <taxon>Bacteroidota</taxon>
        <taxon>Bacteroidia</taxon>
        <taxon>Bacteroidales</taxon>
        <taxon>Tannerellaceae</taxon>
        <taxon>Parabacteroides</taxon>
    </lineage>
</organism>
<dbReference type="Proteomes" id="UP001320603">
    <property type="component" value="Chromosome"/>
</dbReference>